<evidence type="ECO:0008006" key="3">
    <source>
        <dbReference type="Google" id="ProtNLM"/>
    </source>
</evidence>
<evidence type="ECO:0000313" key="1">
    <source>
        <dbReference type="EMBL" id="GAA1654389.1"/>
    </source>
</evidence>
<gene>
    <name evidence="1" type="ORF">GCM10009733_059640</name>
</gene>
<dbReference type="RefSeq" id="WP_346109832.1">
    <property type="nucleotide sequence ID" value="NZ_BAAAMU010000050.1"/>
</dbReference>
<evidence type="ECO:0000313" key="2">
    <source>
        <dbReference type="Proteomes" id="UP001500064"/>
    </source>
</evidence>
<accession>A0ABN2FNS7</accession>
<dbReference type="Proteomes" id="UP001500064">
    <property type="component" value="Unassembled WGS sequence"/>
</dbReference>
<sequence length="147" mass="16478">MRHICTRIDIDVPPQRVWEVLTDFTAYAEWNPFIREAAGRAEAGSKLTLRVHPRSGRPITFRPTVLAAEPYRLLRWLGHLAVRGLFDGAHQLELTATAAGTHLAHSETFTGILVPVLRRQIADAEEDFRAFDRALKARAEEAVDTPG</sequence>
<dbReference type="EMBL" id="BAAAMU010000050">
    <property type="protein sequence ID" value="GAA1654389.1"/>
    <property type="molecule type" value="Genomic_DNA"/>
</dbReference>
<comment type="caution">
    <text evidence="1">The sequence shown here is derived from an EMBL/GenBank/DDBJ whole genome shotgun (WGS) entry which is preliminary data.</text>
</comment>
<keyword evidence="2" id="KW-1185">Reference proteome</keyword>
<dbReference type="SUPFAM" id="SSF55961">
    <property type="entry name" value="Bet v1-like"/>
    <property type="match status" value="1"/>
</dbReference>
<dbReference type="InterPro" id="IPR019587">
    <property type="entry name" value="Polyketide_cyclase/dehydratase"/>
</dbReference>
<organism evidence="1 2">
    <name type="scientific">Nonomuraea maheshkhaliensis</name>
    <dbReference type="NCBI Taxonomy" id="419590"/>
    <lineage>
        <taxon>Bacteria</taxon>
        <taxon>Bacillati</taxon>
        <taxon>Actinomycetota</taxon>
        <taxon>Actinomycetes</taxon>
        <taxon>Streptosporangiales</taxon>
        <taxon>Streptosporangiaceae</taxon>
        <taxon>Nonomuraea</taxon>
    </lineage>
</organism>
<proteinExistence type="predicted"/>
<reference evidence="1 2" key="1">
    <citation type="journal article" date="2019" name="Int. J. Syst. Evol. Microbiol.">
        <title>The Global Catalogue of Microorganisms (GCM) 10K type strain sequencing project: providing services to taxonomists for standard genome sequencing and annotation.</title>
        <authorList>
            <consortium name="The Broad Institute Genomics Platform"/>
            <consortium name="The Broad Institute Genome Sequencing Center for Infectious Disease"/>
            <person name="Wu L."/>
            <person name="Ma J."/>
        </authorList>
    </citation>
    <scope>NUCLEOTIDE SEQUENCE [LARGE SCALE GENOMIC DNA]</scope>
    <source>
        <strain evidence="1 2">JCM 13929</strain>
    </source>
</reference>
<dbReference type="PANTHER" id="PTHR36166:SF1">
    <property type="entry name" value="SRPBCC DOMAIN-CONTAINING PROTEIN"/>
    <property type="match status" value="1"/>
</dbReference>
<name>A0ABN2FNS7_9ACTN</name>
<dbReference type="PANTHER" id="PTHR36166">
    <property type="entry name" value="CHROMOSOME 9, WHOLE GENOME SHOTGUN SEQUENCE"/>
    <property type="match status" value="1"/>
</dbReference>
<dbReference type="Pfam" id="PF10604">
    <property type="entry name" value="Polyketide_cyc2"/>
    <property type="match status" value="1"/>
</dbReference>
<protein>
    <recommendedName>
        <fullName evidence="3">SRPBCC domain-containing protein</fullName>
    </recommendedName>
</protein>
<dbReference type="Gene3D" id="3.30.530.20">
    <property type="match status" value="1"/>
</dbReference>
<dbReference type="InterPro" id="IPR023393">
    <property type="entry name" value="START-like_dom_sf"/>
</dbReference>
<dbReference type="CDD" id="cd07822">
    <property type="entry name" value="SRPBCC_4"/>
    <property type="match status" value="1"/>
</dbReference>